<name>A0ABT8FY07_9MICO</name>
<accession>A0ABT8FY07</accession>
<protein>
    <recommendedName>
        <fullName evidence="3">Preprotein translocase subunit SecA</fullName>
    </recommendedName>
</protein>
<evidence type="ECO:0008006" key="3">
    <source>
        <dbReference type="Google" id="ProtNLM"/>
    </source>
</evidence>
<proteinExistence type="predicted"/>
<sequence length="584" mass="64753">MVKPDTDGGPTKTELLTLLALTASTGQDPGSSRREVMNGLYREAHDWAEAAGSVLRMAQALQALQSQDDPLARIAASVHRREVWIRNTSYPDMVKRTHDLLFDSQEVTGLLRGTVGFDAEDAAQVLTALSQAQSAATNDRWVALGETAHSRPALLADVGLLGLTSEERVAFNRFWQPTADLVAFTAAEVDKIAGCGVDVTGAVLKHFSVIRDDSTPRQFLDRFVTGDNPLRTNPILRTTDDRFILIHDGLIRPAIRENLEQTMRGTTVWETYQAHRGTVLEEIGRAAFERLLPGTVTHFAFDYFVPGTDTEANLPPAKYTKRVEGDMLFVLDDVAVIVEAKAVAITPAARAGDTRGLRRNLTDLIAKAADQASRMQQRLAEDGGLRLKDGTWLDLSHVREVHTVALTLEDLTQVATATTALVEAGLLDEDRVPWVVSIHDLQLIAELIDQPADFLLYLRRRRDPEMPTYYHAIDELDLFLYYLDAGLYVAPDPIAMAAELPYASAIDEDDMRRRAEQQTVFVGVRTAPLDAWHQAQIDPTVPRAPKPHRTARPMDKLVSELTARREYGWLSLDPPMSRGVERAS</sequence>
<comment type="caution">
    <text evidence="1">The sequence shown here is derived from an EMBL/GenBank/DDBJ whole genome shotgun (WGS) entry which is preliminary data.</text>
</comment>
<organism evidence="1 2">
    <name type="scientific">Microbacterium aurantiacum</name>
    <dbReference type="NCBI Taxonomy" id="162393"/>
    <lineage>
        <taxon>Bacteria</taxon>
        <taxon>Bacillati</taxon>
        <taxon>Actinomycetota</taxon>
        <taxon>Actinomycetes</taxon>
        <taxon>Micrococcales</taxon>
        <taxon>Microbacteriaceae</taxon>
        <taxon>Microbacterium</taxon>
    </lineage>
</organism>
<evidence type="ECO:0000313" key="1">
    <source>
        <dbReference type="EMBL" id="MDN4465757.1"/>
    </source>
</evidence>
<reference evidence="1" key="1">
    <citation type="submission" date="2021-06" db="EMBL/GenBank/DDBJ databases">
        <title>Genome-based taxonomic framework of Microbacterium strains isolated from marine environment, the description of four new species and reclassification of four preexisting species.</title>
        <authorList>
            <person name="Lee S.D."/>
            <person name="Kim S.-M."/>
            <person name="Byeon Y.-S."/>
            <person name="Yang H.L."/>
            <person name="Kim I.S."/>
        </authorList>
    </citation>
    <scope>NUCLEOTIDE SEQUENCE</scope>
    <source>
        <strain evidence="1">KACC 20510</strain>
    </source>
</reference>
<evidence type="ECO:0000313" key="2">
    <source>
        <dbReference type="Proteomes" id="UP001172731"/>
    </source>
</evidence>
<dbReference type="EMBL" id="JAHWXI010000038">
    <property type="protein sequence ID" value="MDN4465757.1"/>
    <property type="molecule type" value="Genomic_DNA"/>
</dbReference>
<dbReference type="Proteomes" id="UP001172731">
    <property type="component" value="Unassembled WGS sequence"/>
</dbReference>
<keyword evidence="2" id="KW-1185">Reference proteome</keyword>
<gene>
    <name evidence="1" type="ORF">KZC48_15345</name>
</gene>
<dbReference type="RefSeq" id="WP_301135854.1">
    <property type="nucleotide sequence ID" value="NZ_BAAAUQ010000021.1"/>
</dbReference>